<sequence>MKKWCDKNLVLKSAENQEKVEKYCIKPPLTIKERIERRGKRRAVNWDNEKLDRMLQSDNQLSSNLSEVNIVNSVNLFGSDKQVAKDTLIKWCDNNIEVALNQDKSSQIWKKVERRCLE</sequence>
<organism evidence="1 2">
    <name type="scientific">Candidatus Mycoplasma haematobovis</name>
    <dbReference type="NCBI Taxonomy" id="432608"/>
    <lineage>
        <taxon>Bacteria</taxon>
        <taxon>Bacillati</taxon>
        <taxon>Mycoplasmatota</taxon>
        <taxon>Mollicutes</taxon>
        <taxon>Mycoplasmataceae</taxon>
        <taxon>Mycoplasma</taxon>
    </lineage>
</organism>
<reference evidence="2" key="1">
    <citation type="submission" date="2016-04" db="EMBL/GenBank/DDBJ databases">
        <authorList>
            <person name="Quiroz-Castaneda R.E."/>
            <person name="Martinez-Ocampo F."/>
        </authorList>
    </citation>
    <scope>NUCLEOTIDE SEQUENCE [LARGE SCALE GENOMIC DNA]</scope>
    <source>
        <strain evidence="2">INIFAP01</strain>
    </source>
</reference>
<accession>A0A1A9QDI3</accession>
<evidence type="ECO:0000313" key="2">
    <source>
        <dbReference type="Proteomes" id="UP000077623"/>
    </source>
</evidence>
<gene>
    <name evidence="1" type="ORF">A6V39_00535</name>
</gene>
<protein>
    <submittedName>
        <fullName evidence="1">Uncharacterized protein</fullName>
    </submittedName>
</protein>
<dbReference type="Proteomes" id="UP000077623">
    <property type="component" value="Unassembled WGS sequence"/>
</dbReference>
<dbReference type="AlphaFoldDB" id="A0A1A9QDI3"/>
<comment type="caution">
    <text evidence="1">The sequence shown here is derived from an EMBL/GenBank/DDBJ whole genome shotgun (WGS) entry which is preliminary data.</text>
</comment>
<name>A0A1A9QDI3_9MOLU</name>
<dbReference type="RefSeq" id="WP_187149771.1">
    <property type="nucleotide sequence ID" value="NZ_LWUJ01000010.1"/>
</dbReference>
<evidence type="ECO:0000313" key="1">
    <source>
        <dbReference type="EMBL" id="OAL10537.1"/>
    </source>
</evidence>
<keyword evidence="2" id="KW-1185">Reference proteome</keyword>
<dbReference type="EMBL" id="LWUJ01000010">
    <property type="protein sequence ID" value="OAL10537.1"/>
    <property type="molecule type" value="Genomic_DNA"/>
</dbReference>
<proteinExistence type="predicted"/>